<name>A0ABP8MQU7_9BACT</name>
<dbReference type="PROSITE" id="PS51186">
    <property type="entry name" value="GNAT"/>
    <property type="match status" value="1"/>
</dbReference>
<dbReference type="PANTHER" id="PTHR43792:SF16">
    <property type="entry name" value="N-ACETYLTRANSFERASE DOMAIN-CONTAINING PROTEIN"/>
    <property type="match status" value="1"/>
</dbReference>
<accession>A0ABP8MQU7</accession>
<dbReference type="SUPFAM" id="SSF55729">
    <property type="entry name" value="Acyl-CoA N-acyltransferases (Nat)"/>
    <property type="match status" value="1"/>
</dbReference>
<comment type="caution">
    <text evidence="2">The sequence shown here is derived from an EMBL/GenBank/DDBJ whole genome shotgun (WGS) entry which is preliminary data.</text>
</comment>
<dbReference type="Pfam" id="PF13302">
    <property type="entry name" value="Acetyltransf_3"/>
    <property type="match status" value="1"/>
</dbReference>
<gene>
    <name evidence="2" type="ORF">GCM10023092_14000</name>
</gene>
<dbReference type="RefSeq" id="WP_344824526.1">
    <property type="nucleotide sequence ID" value="NZ_BAABEZ010000022.1"/>
</dbReference>
<evidence type="ECO:0000259" key="1">
    <source>
        <dbReference type="PROSITE" id="PS51186"/>
    </source>
</evidence>
<protein>
    <submittedName>
        <fullName evidence="2">GNAT family N-acetyltransferase</fullName>
    </submittedName>
</protein>
<evidence type="ECO:0000313" key="2">
    <source>
        <dbReference type="EMBL" id="GAA4453509.1"/>
    </source>
</evidence>
<sequence>MKFHIETPSLVLRELRPEDADGIFELDTDPLVHRYLGNNPIRSREQAEQTISFIMEQYAQHGIGRWAVIEKSSGSFAGWSGLKFITTVENNRTRFHDVGYRLLPRFWGKGYATESALAALAYGFSELQLEEIIGMANELNAASRRVLEKCGLRFVEQFMWNGITCDWLRIGAAEWQAQQQLQQQ</sequence>
<dbReference type="InterPro" id="IPR016181">
    <property type="entry name" value="Acyl_CoA_acyltransferase"/>
</dbReference>
<reference evidence="3" key="1">
    <citation type="journal article" date="2019" name="Int. J. Syst. Evol. Microbiol.">
        <title>The Global Catalogue of Microorganisms (GCM) 10K type strain sequencing project: providing services to taxonomists for standard genome sequencing and annotation.</title>
        <authorList>
            <consortium name="The Broad Institute Genomics Platform"/>
            <consortium name="The Broad Institute Genome Sequencing Center for Infectious Disease"/>
            <person name="Wu L."/>
            <person name="Ma J."/>
        </authorList>
    </citation>
    <scope>NUCLEOTIDE SEQUENCE [LARGE SCALE GENOMIC DNA]</scope>
    <source>
        <strain evidence="3">JCM 31921</strain>
    </source>
</reference>
<organism evidence="2 3">
    <name type="scientific">Rurimicrobium arvi</name>
    <dbReference type="NCBI Taxonomy" id="2049916"/>
    <lineage>
        <taxon>Bacteria</taxon>
        <taxon>Pseudomonadati</taxon>
        <taxon>Bacteroidota</taxon>
        <taxon>Chitinophagia</taxon>
        <taxon>Chitinophagales</taxon>
        <taxon>Chitinophagaceae</taxon>
        <taxon>Rurimicrobium</taxon>
    </lineage>
</organism>
<evidence type="ECO:0000313" key="3">
    <source>
        <dbReference type="Proteomes" id="UP001501410"/>
    </source>
</evidence>
<dbReference type="InterPro" id="IPR051531">
    <property type="entry name" value="N-acetyltransferase"/>
</dbReference>
<keyword evidence="3" id="KW-1185">Reference proteome</keyword>
<dbReference type="Proteomes" id="UP001501410">
    <property type="component" value="Unassembled WGS sequence"/>
</dbReference>
<proteinExistence type="predicted"/>
<dbReference type="Gene3D" id="3.40.630.30">
    <property type="match status" value="1"/>
</dbReference>
<dbReference type="InterPro" id="IPR000182">
    <property type="entry name" value="GNAT_dom"/>
</dbReference>
<dbReference type="PANTHER" id="PTHR43792">
    <property type="entry name" value="GNAT FAMILY, PUTATIVE (AFU_ORTHOLOGUE AFUA_3G00765)-RELATED-RELATED"/>
    <property type="match status" value="1"/>
</dbReference>
<dbReference type="EMBL" id="BAABEZ010000022">
    <property type="protein sequence ID" value="GAA4453509.1"/>
    <property type="molecule type" value="Genomic_DNA"/>
</dbReference>
<feature type="domain" description="N-acetyltransferase" evidence="1">
    <location>
        <begin position="10"/>
        <end position="173"/>
    </location>
</feature>